<proteinExistence type="predicted"/>
<keyword evidence="1" id="KW-0479">Metal-binding</keyword>
<dbReference type="SMART" id="SM00910">
    <property type="entry name" value="HIRAN"/>
    <property type="match status" value="1"/>
</dbReference>
<keyword evidence="2" id="KW-0378">Hydrolase</keyword>
<feature type="domain" description="HIRAN" evidence="3">
    <location>
        <begin position="41"/>
        <end position="133"/>
    </location>
</feature>
<evidence type="ECO:0000256" key="2">
    <source>
        <dbReference type="ARBA" id="ARBA00022801"/>
    </source>
</evidence>
<name>A0ABV9SVV5_9BACT</name>
<keyword evidence="5" id="KW-1185">Reference proteome</keyword>
<protein>
    <submittedName>
        <fullName evidence="4">HIRAN domain-containing protein</fullName>
    </submittedName>
</protein>
<dbReference type="Gene3D" id="3.30.70.2330">
    <property type="match status" value="1"/>
</dbReference>
<organism evidence="4 5">
    <name type="scientific">Negadavirga shengliensis</name>
    <dbReference type="NCBI Taxonomy" id="1389218"/>
    <lineage>
        <taxon>Bacteria</taxon>
        <taxon>Pseudomonadati</taxon>
        <taxon>Bacteroidota</taxon>
        <taxon>Cytophagia</taxon>
        <taxon>Cytophagales</taxon>
        <taxon>Cyclobacteriaceae</taxon>
        <taxon>Negadavirga</taxon>
    </lineage>
</organism>
<comment type="caution">
    <text evidence="4">The sequence shown here is derived from an EMBL/GenBank/DDBJ whole genome shotgun (WGS) entry which is preliminary data.</text>
</comment>
<evidence type="ECO:0000313" key="5">
    <source>
        <dbReference type="Proteomes" id="UP001595818"/>
    </source>
</evidence>
<dbReference type="RefSeq" id="WP_377061137.1">
    <property type="nucleotide sequence ID" value="NZ_JBHSJJ010000001.1"/>
</dbReference>
<accession>A0ABV9SVV5</accession>
<gene>
    <name evidence="4" type="ORF">ACFPFU_02420</name>
</gene>
<sequence>MKIDRKEFLKVIGLGGSSLVLPLAGPGPDLLTGLMAQSVKIYDNYLKGVEYYDLGKCLKQIHVGDDVVLTRFADHRHDRFAIGVTWEKFFLGYLPAYENIVLANLMDAGAVLKAMVTAKQSFHRVGIGVWTDLIVHHPNASKKLSDGAANDVDDWYRR</sequence>
<evidence type="ECO:0000313" key="4">
    <source>
        <dbReference type="EMBL" id="MFC4870525.1"/>
    </source>
</evidence>
<dbReference type="InterPro" id="IPR014905">
    <property type="entry name" value="HIRAN"/>
</dbReference>
<reference evidence="5" key="1">
    <citation type="journal article" date="2019" name="Int. J. Syst. Evol. Microbiol.">
        <title>The Global Catalogue of Microorganisms (GCM) 10K type strain sequencing project: providing services to taxonomists for standard genome sequencing and annotation.</title>
        <authorList>
            <consortium name="The Broad Institute Genomics Platform"/>
            <consortium name="The Broad Institute Genome Sequencing Center for Infectious Disease"/>
            <person name="Wu L."/>
            <person name="Ma J."/>
        </authorList>
    </citation>
    <scope>NUCLEOTIDE SEQUENCE [LARGE SCALE GENOMIC DNA]</scope>
    <source>
        <strain evidence="5">CGMCC 4.7466</strain>
    </source>
</reference>
<dbReference type="Pfam" id="PF08797">
    <property type="entry name" value="HIRAN"/>
    <property type="match status" value="1"/>
</dbReference>
<evidence type="ECO:0000256" key="1">
    <source>
        <dbReference type="ARBA" id="ARBA00022723"/>
    </source>
</evidence>
<evidence type="ECO:0000259" key="3">
    <source>
        <dbReference type="SMART" id="SM00910"/>
    </source>
</evidence>
<dbReference type="Proteomes" id="UP001595818">
    <property type="component" value="Unassembled WGS sequence"/>
</dbReference>
<dbReference type="EMBL" id="JBHSJJ010000001">
    <property type="protein sequence ID" value="MFC4870525.1"/>
    <property type="molecule type" value="Genomic_DNA"/>
</dbReference>